<dbReference type="InterPro" id="IPR052710">
    <property type="entry name" value="CAAX_protease"/>
</dbReference>
<feature type="transmembrane region" description="Helical" evidence="1">
    <location>
        <begin position="139"/>
        <end position="161"/>
    </location>
</feature>
<dbReference type="RefSeq" id="WP_074715887.1">
    <property type="nucleotide sequence ID" value="NZ_FNWV01000004.1"/>
</dbReference>
<evidence type="ECO:0000313" key="4">
    <source>
        <dbReference type="Proteomes" id="UP000183190"/>
    </source>
</evidence>
<sequence length="394" mass="43948">MTEFDGTQDQRAQFAALNHEIYNLTKQLEAKEREYLESTKTDAYDPFKNPTEFRWYRDDYSEILPWITMPEFAVSFEPAKVEKSAIRRFYNIGGFTLVFQFFGSNLIVYGLIFLIKYILGAVNPDASAGAISHYMNNTSIFPAINMLTYLTANVGFAFLGLKWAKIKPSFMIQTKDLGFGDIVKYCMTGLFLLIVSTYLATGVEDIFSHYGYTTDVIDSDYGKTGMGFAVMTVYSCIIAPITEEIFFRGALMKIFSKANQRFGIIASAMFFGLAHGNLPQFILACMLGLFLGHIDMKHNSIVPSVIVHIFLNTMVTIVTELKGDTALVLGFTLLMYAGAIAGLALLILLRKECKFPVSTPAQTRRGIAIAKTSVGFVIAFLLNVAYLVFLIAIT</sequence>
<dbReference type="OrthoDB" id="3429192at2"/>
<feature type="transmembrane region" description="Helical" evidence="1">
    <location>
        <begin position="182"/>
        <end position="201"/>
    </location>
</feature>
<reference evidence="3 4" key="1">
    <citation type="submission" date="2016-10" db="EMBL/GenBank/DDBJ databases">
        <authorList>
            <person name="de Groot N.N."/>
        </authorList>
    </citation>
    <scope>NUCLEOTIDE SEQUENCE [LARGE SCALE GENOMIC DNA]</scope>
    <source>
        <strain evidence="3 4">YAD2003</strain>
    </source>
</reference>
<gene>
    <name evidence="3" type="ORF">SAMN02910265_01457</name>
</gene>
<dbReference type="GO" id="GO:0004175">
    <property type="term" value="F:endopeptidase activity"/>
    <property type="evidence" value="ECO:0007669"/>
    <property type="project" value="UniProtKB-ARBA"/>
</dbReference>
<dbReference type="InterPro" id="IPR003675">
    <property type="entry name" value="Rce1/LyrA-like_dom"/>
</dbReference>
<feature type="transmembrane region" description="Helical" evidence="1">
    <location>
        <begin position="262"/>
        <end position="289"/>
    </location>
</feature>
<evidence type="ECO:0000259" key="2">
    <source>
        <dbReference type="Pfam" id="PF02517"/>
    </source>
</evidence>
<dbReference type="PANTHER" id="PTHR36435:SF1">
    <property type="entry name" value="CAAX AMINO TERMINAL PROTEASE FAMILY PROTEIN"/>
    <property type="match status" value="1"/>
</dbReference>
<feature type="domain" description="CAAX prenyl protease 2/Lysostaphin resistance protein A-like" evidence="2">
    <location>
        <begin position="228"/>
        <end position="314"/>
    </location>
</feature>
<dbReference type="Proteomes" id="UP000183190">
    <property type="component" value="Unassembled WGS sequence"/>
</dbReference>
<organism evidence="3 4">
    <name type="scientific">Ruminococcus flavefaciens</name>
    <dbReference type="NCBI Taxonomy" id="1265"/>
    <lineage>
        <taxon>Bacteria</taxon>
        <taxon>Bacillati</taxon>
        <taxon>Bacillota</taxon>
        <taxon>Clostridia</taxon>
        <taxon>Eubacteriales</taxon>
        <taxon>Oscillospiraceae</taxon>
        <taxon>Ruminococcus</taxon>
    </lineage>
</organism>
<proteinExistence type="predicted"/>
<feature type="transmembrane region" description="Helical" evidence="1">
    <location>
        <begin position="221"/>
        <end position="241"/>
    </location>
</feature>
<dbReference type="Pfam" id="PF02517">
    <property type="entry name" value="Rce1-like"/>
    <property type="match status" value="1"/>
</dbReference>
<keyword evidence="1" id="KW-0812">Transmembrane</keyword>
<feature type="transmembrane region" description="Helical" evidence="1">
    <location>
        <begin position="89"/>
        <end position="119"/>
    </location>
</feature>
<feature type="transmembrane region" description="Helical" evidence="1">
    <location>
        <begin position="326"/>
        <end position="349"/>
    </location>
</feature>
<evidence type="ECO:0000256" key="1">
    <source>
        <dbReference type="SAM" id="Phobius"/>
    </source>
</evidence>
<dbReference type="EMBL" id="FNWV01000004">
    <property type="protein sequence ID" value="SEH56162.1"/>
    <property type="molecule type" value="Genomic_DNA"/>
</dbReference>
<dbReference type="AlphaFoldDB" id="A0A1H6J972"/>
<name>A0A1H6J972_RUMFL</name>
<feature type="transmembrane region" description="Helical" evidence="1">
    <location>
        <begin position="369"/>
        <end position="393"/>
    </location>
</feature>
<dbReference type="PANTHER" id="PTHR36435">
    <property type="entry name" value="SLR1288 PROTEIN"/>
    <property type="match status" value="1"/>
</dbReference>
<dbReference type="GO" id="GO:0080120">
    <property type="term" value="P:CAAX-box protein maturation"/>
    <property type="evidence" value="ECO:0007669"/>
    <property type="project" value="UniProtKB-ARBA"/>
</dbReference>
<evidence type="ECO:0000313" key="3">
    <source>
        <dbReference type="EMBL" id="SEH56162.1"/>
    </source>
</evidence>
<keyword evidence="1" id="KW-1133">Transmembrane helix</keyword>
<accession>A0A1H6J972</accession>
<protein>
    <recommendedName>
        <fullName evidence="2">CAAX prenyl protease 2/Lysostaphin resistance protein A-like domain-containing protein</fullName>
    </recommendedName>
</protein>
<keyword evidence="1" id="KW-0472">Membrane</keyword>